<evidence type="ECO:0000256" key="7">
    <source>
        <dbReference type="ARBA" id="ARBA00023136"/>
    </source>
</evidence>
<evidence type="ECO:0000256" key="9">
    <source>
        <dbReference type="SAM" id="MobiDB-lite"/>
    </source>
</evidence>
<organism evidence="11">
    <name type="scientific">Phaeocystis antarctica</name>
    <dbReference type="NCBI Taxonomy" id="33657"/>
    <lineage>
        <taxon>Eukaryota</taxon>
        <taxon>Haptista</taxon>
        <taxon>Haptophyta</taxon>
        <taxon>Prymnesiophyceae</taxon>
        <taxon>Phaeocystales</taxon>
        <taxon>Phaeocystaceae</taxon>
        <taxon>Phaeocystis</taxon>
    </lineage>
</organism>
<dbReference type="InterPro" id="IPR003369">
    <property type="entry name" value="TatA/B/E"/>
</dbReference>
<dbReference type="EMBL" id="HBEP01025137">
    <property type="protein sequence ID" value="CAD8497164.1"/>
    <property type="molecule type" value="Transcribed_RNA"/>
</dbReference>
<evidence type="ECO:0000313" key="11">
    <source>
        <dbReference type="EMBL" id="CAD8497164.1"/>
    </source>
</evidence>
<feature type="region of interest" description="Disordered" evidence="9">
    <location>
        <begin position="28"/>
        <end position="53"/>
    </location>
</feature>
<keyword evidence="4" id="KW-0653">Protein transport</keyword>
<keyword evidence="10" id="KW-0732">Signal</keyword>
<keyword evidence="8" id="KW-0175">Coiled coil</keyword>
<evidence type="ECO:0000256" key="5">
    <source>
        <dbReference type="ARBA" id="ARBA00022989"/>
    </source>
</evidence>
<proteinExistence type="predicted"/>
<feature type="compositionally biased region" description="Basic and acidic residues" evidence="9">
    <location>
        <begin position="288"/>
        <end position="304"/>
    </location>
</feature>
<dbReference type="AlphaFoldDB" id="A0A7S0EWY1"/>
<evidence type="ECO:0000256" key="2">
    <source>
        <dbReference type="ARBA" id="ARBA00022448"/>
    </source>
</evidence>
<keyword evidence="5" id="KW-1133">Transmembrane helix</keyword>
<feature type="signal peptide" evidence="10">
    <location>
        <begin position="1"/>
        <end position="18"/>
    </location>
</feature>
<name>A0A7S0EWY1_9EUKA</name>
<evidence type="ECO:0000256" key="10">
    <source>
        <dbReference type="SAM" id="SignalP"/>
    </source>
</evidence>
<evidence type="ECO:0000256" key="4">
    <source>
        <dbReference type="ARBA" id="ARBA00022927"/>
    </source>
</evidence>
<keyword evidence="6" id="KW-0811">Translocation</keyword>
<keyword evidence="3" id="KW-0812">Transmembrane</keyword>
<evidence type="ECO:0000256" key="6">
    <source>
        <dbReference type="ARBA" id="ARBA00023010"/>
    </source>
</evidence>
<keyword evidence="2" id="KW-0813">Transport</keyword>
<feature type="chain" id="PRO_5030941524" evidence="10">
    <location>
        <begin position="19"/>
        <end position="315"/>
    </location>
</feature>
<evidence type="ECO:0000256" key="3">
    <source>
        <dbReference type="ARBA" id="ARBA00022692"/>
    </source>
</evidence>
<gene>
    <name evidence="11" type="ORF">PANT1444_LOCUS14286</name>
</gene>
<reference evidence="11" key="1">
    <citation type="submission" date="2021-01" db="EMBL/GenBank/DDBJ databases">
        <authorList>
            <person name="Corre E."/>
            <person name="Pelletier E."/>
            <person name="Niang G."/>
            <person name="Scheremetjew M."/>
            <person name="Finn R."/>
            <person name="Kale V."/>
            <person name="Holt S."/>
            <person name="Cochrane G."/>
            <person name="Meng A."/>
            <person name="Brown T."/>
            <person name="Cohen L."/>
        </authorList>
    </citation>
    <scope>NUCLEOTIDE SEQUENCE</scope>
    <source>
        <strain evidence="11">CCMP1374</strain>
    </source>
</reference>
<accession>A0A7S0EWY1</accession>
<dbReference type="Pfam" id="PF02416">
    <property type="entry name" value="TatA_B_E"/>
    <property type="match status" value="1"/>
</dbReference>
<evidence type="ECO:0000256" key="1">
    <source>
        <dbReference type="ARBA" id="ARBA00004167"/>
    </source>
</evidence>
<feature type="coiled-coil region" evidence="8">
    <location>
        <begin position="243"/>
        <end position="277"/>
    </location>
</feature>
<sequence length="315" mass="34703">MARLLVATMLLCLSTVDSFVARGHSAPLPARRDSAASSQPATPKTRHGDVQMFPGGGGSFLNLGTPEMIVIGACAWALLGPKELYRLSAEAGKFLGEWQQLGLQAKNTFTDALESEMREDEEVKRQEEEAAMPVSDFSEVPTMEELEQQRRLDDLRQQEMELTDSLSRTYTGQEMEDAPGLSGLADEFDFGAIGDELGPETPSKFASQMSGDTNAAIMEQFPAELGSGDVGYRGVDMEDDFEAEEISEEEDMLDTRIAEAENMLKMLATEQKVLELRREQQAANAARASDRRRAALADNIDERLPPQTPVEEMKE</sequence>
<protein>
    <submittedName>
        <fullName evidence="11">Uncharacterized protein</fullName>
    </submittedName>
</protein>
<comment type="subcellular location">
    <subcellularLocation>
        <location evidence="1">Membrane</location>
        <topology evidence="1">Single-pass membrane protein</topology>
    </subcellularLocation>
</comment>
<evidence type="ECO:0000256" key="8">
    <source>
        <dbReference type="SAM" id="Coils"/>
    </source>
</evidence>
<keyword evidence="7" id="KW-0472">Membrane</keyword>
<feature type="region of interest" description="Disordered" evidence="9">
    <location>
        <begin position="283"/>
        <end position="315"/>
    </location>
</feature>